<evidence type="ECO:0008006" key="2">
    <source>
        <dbReference type="Google" id="ProtNLM"/>
    </source>
</evidence>
<name>A0AAW2UKN4_9LAMI</name>
<gene>
    <name evidence="1" type="ORF">Slati_3507900</name>
</gene>
<dbReference type="InterPro" id="IPR040256">
    <property type="entry name" value="At4g02000-like"/>
</dbReference>
<evidence type="ECO:0000313" key="1">
    <source>
        <dbReference type="EMBL" id="KAL0416760.1"/>
    </source>
</evidence>
<organism evidence="1">
    <name type="scientific">Sesamum latifolium</name>
    <dbReference type="NCBI Taxonomy" id="2727402"/>
    <lineage>
        <taxon>Eukaryota</taxon>
        <taxon>Viridiplantae</taxon>
        <taxon>Streptophyta</taxon>
        <taxon>Embryophyta</taxon>
        <taxon>Tracheophyta</taxon>
        <taxon>Spermatophyta</taxon>
        <taxon>Magnoliopsida</taxon>
        <taxon>eudicotyledons</taxon>
        <taxon>Gunneridae</taxon>
        <taxon>Pentapetalae</taxon>
        <taxon>asterids</taxon>
        <taxon>lamiids</taxon>
        <taxon>Lamiales</taxon>
        <taxon>Pedaliaceae</taxon>
        <taxon>Sesamum</taxon>
    </lineage>
</organism>
<dbReference type="AlphaFoldDB" id="A0AAW2UKN4"/>
<protein>
    <recommendedName>
        <fullName evidence="2">DUF4283 domain-containing protein</fullName>
    </recommendedName>
</protein>
<reference evidence="1" key="2">
    <citation type="journal article" date="2024" name="Plant">
        <title>Genomic evolution and insights into agronomic trait innovations of Sesamum species.</title>
        <authorList>
            <person name="Miao H."/>
            <person name="Wang L."/>
            <person name="Qu L."/>
            <person name="Liu H."/>
            <person name="Sun Y."/>
            <person name="Le M."/>
            <person name="Wang Q."/>
            <person name="Wei S."/>
            <person name="Zheng Y."/>
            <person name="Lin W."/>
            <person name="Duan Y."/>
            <person name="Cao H."/>
            <person name="Xiong S."/>
            <person name="Wang X."/>
            <person name="Wei L."/>
            <person name="Li C."/>
            <person name="Ma Q."/>
            <person name="Ju M."/>
            <person name="Zhao R."/>
            <person name="Li G."/>
            <person name="Mu C."/>
            <person name="Tian Q."/>
            <person name="Mei H."/>
            <person name="Zhang T."/>
            <person name="Gao T."/>
            <person name="Zhang H."/>
        </authorList>
    </citation>
    <scope>NUCLEOTIDE SEQUENCE</scope>
    <source>
        <strain evidence="1">KEN1</strain>
    </source>
</reference>
<dbReference type="PANTHER" id="PTHR31286">
    <property type="entry name" value="GLYCINE-RICH CELL WALL STRUCTURAL PROTEIN 1.8-LIKE"/>
    <property type="match status" value="1"/>
</dbReference>
<comment type="caution">
    <text evidence="1">The sequence shown here is derived from an EMBL/GenBank/DDBJ whole genome shotgun (WGS) entry which is preliminary data.</text>
</comment>
<proteinExistence type="predicted"/>
<sequence length="155" mass="18005">MFLLVKGLEIKQLLEKRLLLKFNHEIDKCRALDECPWSFEKNILLAVMRENDNPMHVDVDWCDFYVYVHNLPLNMMNLGIATSIGNKIRIYWDMEMDAAGCAWGASLRIRVGLNVTKPLKNALKVRSTSGCRTVCSAYLRTPTKFLLYMWPPWAH</sequence>
<dbReference type="EMBL" id="JACGWN010000012">
    <property type="protein sequence ID" value="KAL0416760.1"/>
    <property type="molecule type" value="Genomic_DNA"/>
</dbReference>
<reference evidence="1" key="1">
    <citation type="submission" date="2020-06" db="EMBL/GenBank/DDBJ databases">
        <authorList>
            <person name="Li T."/>
            <person name="Hu X."/>
            <person name="Zhang T."/>
            <person name="Song X."/>
            <person name="Zhang H."/>
            <person name="Dai N."/>
            <person name="Sheng W."/>
            <person name="Hou X."/>
            <person name="Wei L."/>
        </authorList>
    </citation>
    <scope>NUCLEOTIDE SEQUENCE</scope>
    <source>
        <strain evidence="1">KEN1</strain>
        <tissue evidence="1">Leaf</tissue>
    </source>
</reference>
<accession>A0AAW2UKN4</accession>
<dbReference type="PANTHER" id="PTHR31286:SF183">
    <property type="entry name" value="CCHC-TYPE DOMAIN-CONTAINING PROTEIN"/>
    <property type="match status" value="1"/>
</dbReference>